<dbReference type="AlphaFoldDB" id="A0A543HS72"/>
<evidence type="ECO:0000313" key="3">
    <source>
        <dbReference type="Proteomes" id="UP000318331"/>
    </source>
</evidence>
<organism evidence="2 3">
    <name type="scientific">Klugiella xanthotipulae</name>
    <dbReference type="NCBI Taxonomy" id="244735"/>
    <lineage>
        <taxon>Bacteria</taxon>
        <taxon>Bacillati</taxon>
        <taxon>Actinomycetota</taxon>
        <taxon>Actinomycetes</taxon>
        <taxon>Micrococcales</taxon>
        <taxon>Microbacteriaceae</taxon>
        <taxon>Klugiella</taxon>
    </lineage>
</organism>
<keyword evidence="1" id="KW-1133">Transmembrane helix</keyword>
<keyword evidence="3" id="KW-1185">Reference proteome</keyword>
<keyword evidence="1" id="KW-0472">Membrane</keyword>
<sequence>MTERARSIKIRFGTALACAAIAVIAILGFTNRQLISDQISIWGFTPSPSVTQVQERMQLTDRGDFVFLASNPTLESSSLFNDQCAQVDHSEEGHVLGCFTGSRIHLFMVDDERLDGIVDVTAAHELLHAVYARLTDGEKADLNKTLNAEYQKLSKSNPELTERMSVYQSLPEDRFVNELHSVLGTEVGALSGELEKHYAETFRDRAAVVTFFDNYHAVFTSLQDEAEKIESEMSELGESIETRSTTYQEDLGVLNADIASFNQRLSDGEISSQTQYNTERSALVTRADALEAARNTLKTDVTRYKDLRKRLLELDAKSKELNRVINSNLAPAPSL</sequence>
<evidence type="ECO:0000313" key="2">
    <source>
        <dbReference type="EMBL" id="TQM61187.1"/>
    </source>
</evidence>
<gene>
    <name evidence="2" type="ORF">FB466_2124</name>
</gene>
<proteinExistence type="predicted"/>
<evidence type="ECO:0000256" key="1">
    <source>
        <dbReference type="SAM" id="Phobius"/>
    </source>
</evidence>
<protein>
    <submittedName>
        <fullName evidence="2">Uncharacterized protein</fullName>
    </submittedName>
</protein>
<comment type="caution">
    <text evidence="2">The sequence shown here is derived from an EMBL/GenBank/DDBJ whole genome shotgun (WGS) entry which is preliminary data.</text>
</comment>
<name>A0A543HS72_9MICO</name>
<dbReference type="Proteomes" id="UP000318331">
    <property type="component" value="Unassembled WGS sequence"/>
</dbReference>
<keyword evidence="1" id="KW-0812">Transmembrane</keyword>
<dbReference type="EMBL" id="VFPN01000003">
    <property type="protein sequence ID" value="TQM61187.1"/>
    <property type="molecule type" value="Genomic_DNA"/>
</dbReference>
<dbReference type="RefSeq" id="WP_141918335.1">
    <property type="nucleotide sequence ID" value="NZ_BAAAYS010000004.1"/>
</dbReference>
<dbReference type="OrthoDB" id="9787474at2"/>
<reference evidence="2 3" key="1">
    <citation type="submission" date="2019-06" db="EMBL/GenBank/DDBJ databases">
        <title>Sequencing the genomes of 1000 actinobacteria strains.</title>
        <authorList>
            <person name="Klenk H.-P."/>
        </authorList>
    </citation>
    <scope>NUCLEOTIDE SEQUENCE [LARGE SCALE GENOMIC DNA]</scope>
    <source>
        <strain evidence="2 3">DSM 18031</strain>
    </source>
</reference>
<feature type="transmembrane region" description="Helical" evidence="1">
    <location>
        <begin position="12"/>
        <end position="30"/>
    </location>
</feature>
<accession>A0A543HS72</accession>